<accession>A0A8D9DG90</accession>
<dbReference type="PANTHER" id="PTHR31286:SF90">
    <property type="entry name" value="DUF4283 DOMAIN-CONTAINING PROTEIN"/>
    <property type="match status" value="1"/>
</dbReference>
<dbReference type="InterPro" id="IPR040256">
    <property type="entry name" value="At4g02000-like"/>
</dbReference>
<gene>
    <name evidence="3" type="ORF">BRAPAZ1V2_A05P32760.2</name>
</gene>
<feature type="domain" description="DUF4283" evidence="2">
    <location>
        <begin position="225"/>
        <end position="306"/>
    </location>
</feature>
<dbReference type="PANTHER" id="PTHR31286">
    <property type="entry name" value="GLYCINE-RICH CELL WALL STRUCTURAL PROTEIN 1.8-LIKE"/>
    <property type="match status" value="1"/>
</dbReference>
<evidence type="ECO:0000256" key="1">
    <source>
        <dbReference type="SAM" id="MobiDB-lite"/>
    </source>
</evidence>
<feature type="compositionally biased region" description="Polar residues" evidence="1">
    <location>
        <begin position="115"/>
        <end position="132"/>
    </location>
</feature>
<protein>
    <recommendedName>
        <fullName evidence="2">DUF4283 domain-containing protein</fullName>
    </recommendedName>
</protein>
<organism evidence="3 4">
    <name type="scientific">Brassica campestris</name>
    <name type="common">Field mustard</name>
    <dbReference type="NCBI Taxonomy" id="3711"/>
    <lineage>
        <taxon>Eukaryota</taxon>
        <taxon>Viridiplantae</taxon>
        <taxon>Streptophyta</taxon>
        <taxon>Embryophyta</taxon>
        <taxon>Tracheophyta</taxon>
        <taxon>Spermatophyta</taxon>
        <taxon>Magnoliopsida</taxon>
        <taxon>eudicotyledons</taxon>
        <taxon>Gunneridae</taxon>
        <taxon>Pentapetalae</taxon>
        <taxon>rosids</taxon>
        <taxon>malvids</taxon>
        <taxon>Brassicales</taxon>
        <taxon>Brassicaceae</taxon>
        <taxon>Brassiceae</taxon>
        <taxon>Brassica</taxon>
    </lineage>
</organism>
<feature type="compositionally biased region" description="Polar residues" evidence="1">
    <location>
        <begin position="9"/>
        <end position="18"/>
    </location>
</feature>
<sequence length="602" mass="65714">MANPWFPANSASALSPSRLTPGDSRLLTPPDPPDPDPDNPLSLARFPPLNSPSPPATKSSKTSRARLPSVSRPPPTESLIGMSEKPTSVLPVSDSRSRSRNTVHDLTNFRVLPPKTSSPFQTNNASCSSNSPALFPSPKPNIVLPPNPTCVPPEPVPPEPVLPPQPSHPLPPPSFAETASNTFPNLAERLRKSVDKTLLRLAPVTVSDSGRPCVLIPDRVFQKGAEMHKDFIVCYFNGRPPPFNHTQKVLNHLWGKGIRVEIHSNPHTRSMLVRIPSDYLRQKILEKRVWYVGDSMFQAVQWSSSASTSSPPLESIQIWAHLKGIPLDLRHSEGYSLIAGLVGEPKETDDFTLNLVSLTMSHVKVAVDLTKPLPSVVEFTRQSGEVVEVSVSYPWVPPTCSHCNELGHIMKNCLQLPHHVKQNTGHRKGKEPEASVNVPAKDSSSTFVEEVSVDPPARSVVLASSSSQPPDPLPCSLPPLEKPTPIFPFSLPHSPQKYPHIKPNHPSHPPILMPSLPSPHKPLSLFVSPTSPPEQPKKRPRPCSTQTFPSFTDQLNFFSVPKSPIRPPLLLPPAPSDILSFGSNPFAILSSQGPLPSEEVID</sequence>
<feature type="region of interest" description="Disordered" evidence="1">
    <location>
        <begin position="1"/>
        <end position="133"/>
    </location>
</feature>
<dbReference type="Gramene" id="A05p32760.2_BraZ1">
    <property type="protein sequence ID" value="A05p32760.2_BraZ1.CDS.1"/>
    <property type="gene ID" value="A05g32760.2_BraZ1"/>
</dbReference>
<dbReference type="AlphaFoldDB" id="A0A8D9DG90"/>
<evidence type="ECO:0000313" key="4">
    <source>
        <dbReference type="Proteomes" id="UP000694005"/>
    </source>
</evidence>
<feature type="region of interest" description="Disordered" evidence="1">
    <location>
        <begin position="422"/>
        <end position="448"/>
    </location>
</feature>
<evidence type="ECO:0000313" key="3">
    <source>
        <dbReference type="EMBL" id="CAG7876755.1"/>
    </source>
</evidence>
<name>A0A8D9DG90_BRACM</name>
<proteinExistence type="predicted"/>
<dbReference type="Proteomes" id="UP000694005">
    <property type="component" value="Chromosome A05"/>
</dbReference>
<dbReference type="Pfam" id="PF14111">
    <property type="entry name" value="DUF4283"/>
    <property type="match status" value="1"/>
</dbReference>
<dbReference type="InterPro" id="IPR025558">
    <property type="entry name" value="DUF4283"/>
</dbReference>
<reference evidence="3 4" key="1">
    <citation type="submission" date="2021-07" db="EMBL/GenBank/DDBJ databases">
        <authorList>
            <consortium name="Genoscope - CEA"/>
            <person name="William W."/>
        </authorList>
    </citation>
    <scope>NUCLEOTIDE SEQUENCE [LARGE SCALE GENOMIC DNA]</scope>
</reference>
<dbReference type="EMBL" id="LS974621">
    <property type="protein sequence ID" value="CAG7876755.1"/>
    <property type="molecule type" value="Genomic_DNA"/>
</dbReference>
<evidence type="ECO:0000259" key="2">
    <source>
        <dbReference type="Pfam" id="PF14111"/>
    </source>
</evidence>